<reference evidence="1 2" key="1">
    <citation type="journal article" date="2019" name="Sci. Rep.">
        <title>Orb-weaving spider Araneus ventricosus genome elucidates the spidroin gene catalogue.</title>
        <authorList>
            <person name="Kono N."/>
            <person name="Nakamura H."/>
            <person name="Ohtoshi R."/>
            <person name="Moran D.A.P."/>
            <person name="Shinohara A."/>
            <person name="Yoshida Y."/>
            <person name="Fujiwara M."/>
            <person name="Mori M."/>
            <person name="Tomita M."/>
            <person name="Arakawa K."/>
        </authorList>
    </citation>
    <scope>NUCLEOTIDE SEQUENCE [LARGE SCALE GENOMIC DNA]</scope>
</reference>
<evidence type="ECO:0000313" key="1">
    <source>
        <dbReference type="EMBL" id="GBM75414.1"/>
    </source>
</evidence>
<dbReference type="Proteomes" id="UP000499080">
    <property type="component" value="Unassembled WGS sequence"/>
</dbReference>
<protein>
    <submittedName>
        <fullName evidence="1">Uncharacterized protein</fullName>
    </submittedName>
</protein>
<dbReference type="EMBL" id="BGPR01002556">
    <property type="protein sequence ID" value="GBM75414.1"/>
    <property type="molecule type" value="Genomic_DNA"/>
</dbReference>
<proteinExistence type="predicted"/>
<gene>
    <name evidence="1" type="ORF">AVEN_119955_1</name>
</gene>
<comment type="caution">
    <text evidence="1">The sequence shown here is derived from an EMBL/GenBank/DDBJ whole genome shotgun (WGS) entry which is preliminary data.</text>
</comment>
<name>A0A4Y2ICM8_ARAVE</name>
<keyword evidence="2" id="KW-1185">Reference proteome</keyword>
<dbReference type="AlphaFoldDB" id="A0A4Y2ICM8"/>
<sequence>MLSSAPTHRTLPYDQNCPLPNVVTSGACIVVTYYQYRKMSMALLWLIPICAERRRVPFVGHLAFAAGICIDVHSTVAVSGLPDQLASVTEPFLLNFMIHFSVES</sequence>
<evidence type="ECO:0000313" key="2">
    <source>
        <dbReference type="Proteomes" id="UP000499080"/>
    </source>
</evidence>
<organism evidence="1 2">
    <name type="scientific">Araneus ventricosus</name>
    <name type="common">Orbweaver spider</name>
    <name type="synonym">Epeira ventricosa</name>
    <dbReference type="NCBI Taxonomy" id="182803"/>
    <lineage>
        <taxon>Eukaryota</taxon>
        <taxon>Metazoa</taxon>
        <taxon>Ecdysozoa</taxon>
        <taxon>Arthropoda</taxon>
        <taxon>Chelicerata</taxon>
        <taxon>Arachnida</taxon>
        <taxon>Araneae</taxon>
        <taxon>Araneomorphae</taxon>
        <taxon>Entelegynae</taxon>
        <taxon>Araneoidea</taxon>
        <taxon>Araneidae</taxon>
        <taxon>Araneus</taxon>
    </lineage>
</organism>
<accession>A0A4Y2ICM8</accession>